<dbReference type="AlphaFoldDB" id="A0A444X494"/>
<accession>A0A444X494</accession>
<dbReference type="EMBL" id="SDMP01000020">
    <property type="protein sequence ID" value="RYQ84497.1"/>
    <property type="molecule type" value="Genomic_DNA"/>
</dbReference>
<reference evidence="2 3" key="1">
    <citation type="submission" date="2019-01" db="EMBL/GenBank/DDBJ databases">
        <title>Sequencing of cultivated peanut Arachis hypogaea provides insights into genome evolution and oil improvement.</title>
        <authorList>
            <person name="Chen X."/>
        </authorList>
    </citation>
    <scope>NUCLEOTIDE SEQUENCE [LARGE SCALE GENOMIC DNA]</scope>
    <source>
        <strain evidence="3">cv. Fuhuasheng</strain>
        <tissue evidence="2">Leaves</tissue>
    </source>
</reference>
<gene>
    <name evidence="2" type="ORF">Ahy_B10g103866</name>
</gene>
<dbReference type="Proteomes" id="UP000289738">
    <property type="component" value="Chromosome B10"/>
</dbReference>
<evidence type="ECO:0000256" key="1">
    <source>
        <dbReference type="SAM" id="MobiDB-lite"/>
    </source>
</evidence>
<feature type="region of interest" description="Disordered" evidence="1">
    <location>
        <begin position="127"/>
        <end position="155"/>
    </location>
</feature>
<evidence type="ECO:0000313" key="3">
    <source>
        <dbReference type="Proteomes" id="UP000289738"/>
    </source>
</evidence>
<feature type="compositionally biased region" description="Polar residues" evidence="1">
    <location>
        <begin position="144"/>
        <end position="155"/>
    </location>
</feature>
<dbReference type="STRING" id="3818.A0A444X494"/>
<proteinExistence type="predicted"/>
<sequence>MRSGFVLKHSIDVGAGVIDADRFLCLASLRSQILDLGSSFLASAVDTACKAGEVVFVTCFVFTIPAAVLKWHPDRKQLRRNSKQSSKPILLLDWEEEGHCSEAEIASLRAAFTQEVAVWHKLDHPNVTKGLDQESEIPSPKELGSTSSGASNKEA</sequence>
<organism evidence="2 3">
    <name type="scientific">Arachis hypogaea</name>
    <name type="common">Peanut</name>
    <dbReference type="NCBI Taxonomy" id="3818"/>
    <lineage>
        <taxon>Eukaryota</taxon>
        <taxon>Viridiplantae</taxon>
        <taxon>Streptophyta</taxon>
        <taxon>Embryophyta</taxon>
        <taxon>Tracheophyta</taxon>
        <taxon>Spermatophyta</taxon>
        <taxon>Magnoliopsida</taxon>
        <taxon>eudicotyledons</taxon>
        <taxon>Gunneridae</taxon>
        <taxon>Pentapetalae</taxon>
        <taxon>rosids</taxon>
        <taxon>fabids</taxon>
        <taxon>Fabales</taxon>
        <taxon>Fabaceae</taxon>
        <taxon>Papilionoideae</taxon>
        <taxon>50 kb inversion clade</taxon>
        <taxon>dalbergioids sensu lato</taxon>
        <taxon>Dalbergieae</taxon>
        <taxon>Pterocarpus clade</taxon>
        <taxon>Arachis</taxon>
    </lineage>
</organism>
<protein>
    <submittedName>
        <fullName evidence="2">Uncharacterized protein</fullName>
    </submittedName>
</protein>
<name>A0A444X494_ARAHY</name>
<evidence type="ECO:0000313" key="2">
    <source>
        <dbReference type="EMBL" id="RYQ84497.1"/>
    </source>
</evidence>
<comment type="caution">
    <text evidence="2">The sequence shown here is derived from an EMBL/GenBank/DDBJ whole genome shotgun (WGS) entry which is preliminary data.</text>
</comment>
<keyword evidence="3" id="KW-1185">Reference proteome</keyword>